<feature type="compositionally biased region" description="Basic and acidic residues" evidence="1">
    <location>
        <begin position="69"/>
        <end position="86"/>
    </location>
</feature>
<feature type="region of interest" description="Disordered" evidence="1">
    <location>
        <begin position="65"/>
        <end position="160"/>
    </location>
</feature>
<dbReference type="InterPro" id="IPR036163">
    <property type="entry name" value="HMA_dom_sf"/>
</dbReference>
<evidence type="ECO:0000313" key="4">
    <source>
        <dbReference type="Proteomes" id="UP001443914"/>
    </source>
</evidence>
<dbReference type="EMBL" id="JBDFQZ010000005">
    <property type="protein sequence ID" value="KAK9723910.1"/>
    <property type="molecule type" value="Genomic_DNA"/>
</dbReference>
<feature type="compositionally biased region" description="Basic and acidic residues" evidence="1">
    <location>
        <begin position="111"/>
        <end position="158"/>
    </location>
</feature>
<dbReference type="GO" id="GO:0046872">
    <property type="term" value="F:metal ion binding"/>
    <property type="evidence" value="ECO:0007669"/>
    <property type="project" value="InterPro"/>
</dbReference>
<accession>A0AAW1KQ45</accession>
<dbReference type="Proteomes" id="UP001443914">
    <property type="component" value="Unassembled WGS sequence"/>
</dbReference>
<feature type="compositionally biased region" description="Basic and acidic residues" evidence="1">
    <location>
        <begin position="1"/>
        <end position="19"/>
    </location>
</feature>
<feature type="region of interest" description="Disordered" evidence="1">
    <location>
        <begin position="1"/>
        <end position="23"/>
    </location>
</feature>
<evidence type="ECO:0000256" key="1">
    <source>
        <dbReference type="SAM" id="MobiDB-lite"/>
    </source>
</evidence>
<feature type="region of interest" description="Disordered" evidence="1">
    <location>
        <begin position="225"/>
        <end position="320"/>
    </location>
</feature>
<dbReference type="PROSITE" id="PS50846">
    <property type="entry name" value="HMA_2"/>
    <property type="match status" value="2"/>
</dbReference>
<evidence type="ECO:0000313" key="3">
    <source>
        <dbReference type="EMBL" id="KAK9723910.1"/>
    </source>
</evidence>
<gene>
    <name evidence="3" type="ORF">RND81_05G033500</name>
</gene>
<dbReference type="SUPFAM" id="SSF55008">
    <property type="entry name" value="HMA, heavy metal-associated domain"/>
    <property type="match status" value="2"/>
</dbReference>
<dbReference type="CDD" id="cd00371">
    <property type="entry name" value="HMA"/>
    <property type="match status" value="2"/>
</dbReference>
<keyword evidence="4" id="KW-1185">Reference proteome</keyword>
<name>A0AAW1KQ45_SAPOF</name>
<dbReference type="Gene3D" id="3.30.70.100">
    <property type="match status" value="2"/>
</dbReference>
<proteinExistence type="predicted"/>
<feature type="domain" description="HMA" evidence="2">
    <location>
        <begin position="161"/>
        <end position="229"/>
    </location>
</feature>
<feature type="compositionally biased region" description="Gly residues" evidence="1">
    <location>
        <begin position="100"/>
        <end position="110"/>
    </location>
</feature>
<dbReference type="InterPro" id="IPR044594">
    <property type="entry name" value="HIPP01/3/5/6"/>
</dbReference>
<dbReference type="InterPro" id="IPR006121">
    <property type="entry name" value="HMA_dom"/>
</dbReference>
<dbReference type="PANTHER" id="PTHR46413:SF1">
    <property type="entry name" value="HEAVY METAL-ASSOCIATED ISOPRENYLATED PLANT PROTEIN 6"/>
    <property type="match status" value="1"/>
</dbReference>
<organism evidence="3 4">
    <name type="scientific">Saponaria officinalis</name>
    <name type="common">Common soapwort</name>
    <name type="synonym">Lychnis saponaria</name>
    <dbReference type="NCBI Taxonomy" id="3572"/>
    <lineage>
        <taxon>Eukaryota</taxon>
        <taxon>Viridiplantae</taxon>
        <taxon>Streptophyta</taxon>
        <taxon>Embryophyta</taxon>
        <taxon>Tracheophyta</taxon>
        <taxon>Spermatophyta</taxon>
        <taxon>Magnoliopsida</taxon>
        <taxon>eudicotyledons</taxon>
        <taxon>Gunneridae</taxon>
        <taxon>Pentapetalae</taxon>
        <taxon>Caryophyllales</taxon>
        <taxon>Caryophyllaceae</taxon>
        <taxon>Caryophylleae</taxon>
        <taxon>Saponaria</taxon>
    </lineage>
</organism>
<feature type="compositionally biased region" description="Basic and acidic residues" evidence="1">
    <location>
        <begin position="225"/>
        <end position="303"/>
    </location>
</feature>
<reference evidence="3" key="1">
    <citation type="submission" date="2024-03" db="EMBL/GenBank/DDBJ databases">
        <title>WGS assembly of Saponaria officinalis var. Norfolk2.</title>
        <authorList>
            <person name="Jenkins J."/>
            <person name="Shu S."/>
            <person name="Grimwood J."/>
            <person name="Barry K."/>
            <person name="Goodstein D."/>
            <person name="Schmutz J."/>
            <person name="Leebens-Mack J."/>
            <person name="Osbourn A."/>
        </authorList>
    </citation>
    <scope>NUCLEOTIDE SEQUENCE [LARGE SCALE GENOMIC DNA]</scope>
    <source>
        <strain evidence="3">JIC</strain>
    </source>
</reference>
<feature type="domain" description="HMA" evidence="2">
    <location>
        <begin position="22"/>
        <end position="85"/>
    </location>
</feature>
<dbReference type="Pfam" id="PF00403">
    <property type="entry name" value="HMA"/>
    <property type="match status" value="2"/>
</dbReference>
<dbReference type="PANTHER" id="PTHR46413">
    <property type="entry name" value="HEAVY METAL-ASSOCIATED ISOPRENYLATED PLANT PROTEIN 6"/>
    <property type="match status" value="1"/>
</dbReference>
<sequence>MGEKTEKNTKNNEGEKKNDGGVNTIVLKFDMHCEGCAKKVRKSIMKFEGVESVKTELSTNKLVVTGKVDPVKVKERVEEKMKKKVELVSLQPNKPSKEAGNGGGGGGGGGGDKKKSGDKKPEEKKPDGKSDDGKKKSDGKSDDGKKKSEDKVKEKPKEPTVAVVQLKTKVHCEGCAQKIKKIVGKCEGVQDVNVDLQKDLITAKGTMNMKELLPYLNIKLKRSVELAPTKKDNGATGAGDKKPKEGGGGPEKPKEGSNKKSENPAKSGDEKKDGSADKKNSGGNKKDCGCDKKDGGGEKKKAASGDGAGPSKDNGPKIEVNKMEYNPYGYDHAYSYAYDPRQQGEGYGHQVVEYWHAPEYSQPPQLFSDENPNACSVM</sequence>
<dbReference type="AlphaFoldDB" id="A0AAW1KQ45"/>
<evidence type="ECO:0000259" key="2">
    <source>
        <dbReference type="PROSITE" id="PS50846"/>
    </source>
</evidence>
<protein>
    <recommendedName>
        <fullName evidence="2">HMA domain-containing protein</fullName>
    </recommendedName>
</protein>
<comment type="caution">
    <text evidence="3">The sequence shown here is derived from an EMBL/GenBank/DDBJ whole genome shotgun (WGS) entry which is preliminary data.</text>
</comment>